<organism evidence="1 2">
    <name type="scientific">Mycobacterium bohemicum DSM 44277</name>
    <dbReference type="NCBI Taxonomy" id="1236609"/>
    <lineage>
        <taxon>Bacteria</taxon>
        <taxon>Bacillati</taxon>
        <taxon>Actinomycetota</taxon>
        <taxon>Actinomycetes</taxon>
        <taxon>Mycobacteriales</taxon>
        <taxon>Mycobacteriaceae</taxon>
        <taxon>Mycobacterium</taxon>
    </lineage>
</organism>
<proteinExistence type="predicted"/>
<dbReference type="Proteomes" id="UP000198875">
    <property type="component" value="Unassembled WGS sequence"/>
</dbReference>
<gene>
    <name evidence="1" type="primary">amiA2_1</name>
    <name evidence="1" type="ORF">BN971_00078</name>
</gene>
<reference evidence="1 2" key="1">
    <citation type="submission" date="2015-03" db="EMBL/GenBank/DDBJ databases">
        <authorList>
            <person name="Murphy D."/>
        </authorList>
    </citation>
    <scope>NUCLEOTIDE SEQUENCE [LARGE SCALE GENOMIC DNA]</scope>
    <source>
        <strain evidence="1 2">DSM 44277</strain>
    </source>
</reference>
<dbReference type="InterPro" id="IPR036928">
    <property type="entry name" value="AS_sf"/>
</dbReference>
<sequence>MVGASGSGFGSVSGSGGRRLPTLTDLLYQLASRAVTSDTLVRRSLHAINASQSTLNAFRVVLTESALAEAAAADPRGRLCVDHADLPDAVWQRVAPHFGLQTDPGAIARMTDESRFYSKDPGGRVFAGDTAARRPVTDEMREAAQRFAEPGYRALRP</sequence>
<dbReference type="EMBL" id="CSTD01000001">
    <property type="protein sequence ID" value="CPR01355.1"/>
    <property type="molecule type" value="Genomic_DNA"/>
</dbReference>
<evidence type="ECO:0000313" key="1">
    <source>
        <dbReference type="EMBL" id="CPR01355.1"/>
    </source>
</evidence>
<accession>A0A0U0W0W6</accession>
<dbReference type="AlphaFoldDB" id="A0A0U0W0W6"/>
<evidence type="ECO:0000313" key="2">
    <source>
        <dbReference type="Proteomes" id="UP000198875"/>
    </source>
</evidence>
<dbReference type="Gene3D" id="3.90.1300.10">
    <property type="entry name" value="Amidase signature (AS) domain"/>
    <property type="match status" value="1"/>
</dbReference>
<dbReference type="SUPFAM" id="SSF75304">
    <property type="entry name" value="Amidase signature (AS) enzymes"/>
    <property type="match status" value="1"/>
</dbReference>
<name>A0A0U0W0W6_MYCBE</name>
<protein>
    <submittedName>
        <fullName evidence="1">Amidase</fullName>
    </submittedName>
</protein>